<sequence>MKGRGWVSVLEKKDEEGKVGLGGGFRRGMKTNCENVGIRETEGYEFANMRPPLPRAKLTCVGPSPMREPNWLLPNMPN</sequence>
<evidence type="ECO:0000313" key="1">
    <source>
        <dbReference type="EMBL" id="KAK8508804.1"/>
    </source>
</evidence>
<protein>
    <submittedName>
        <fullName evidence="1">Uncharacterized protein</fullName>
    </submittedName>
</protein>
<reference evidence="1 2" key="1">
    <citation type="journal article" date="2024" name="G3 (Bethesda)">
        <title>Genome assembly of Hibiscus sabdariffa L. provides insights into metabolisms of medicinal natural products.</title>
        <authorList>
            <person name="Kim T."/>
        </authorList>
    </citation>
    <scope>NUCLEOTIDE SEQUENCE [LARGE SCALE GENOMIC DNA]</scope>
    <source>
        <strain evidence="1">TK-2024</strain>
        <tissue evidence="1">Old leaves</tissue>
    </source>
</reference>
<gene>
    <name evidence="1" type="ORF">V6N12_034907</name>
</gene>
<keyword evidence="2" id="KW-1185">Reference proteome</keyword>
<dbReference type="Proteomes" id="UP001472677">
    <property type="component" value="Unassembled WGS sequence"/>
</dbReference>
<evidence type="ECO:0000313" key="2">
    <source>
        <dbReference type="Proteomes" id="UP001472677"/>
    </source>
</evidence>
<accession>A0ABR2BNU2</accession>
<comment type="caution">
    <text evidence="1">The sequence shown here is derived from an EMBL/GenBank/DDBJ whole genome shotgun (WGS) entry which is preliminary data.</text>
</comment>
<name>A0ABR2BNU2_9ROSI</name>
<organism evidence="1 2">
    <name type="scientific">Hibiscus sabdariffa</name>
    <name type="common">roselle</name>
    <dbReference type="NCBI Taxonomy" id="183260"/>
    <lineage>
        <taxon>Eukaryota</taxon>
        <taxon>Viridiplantae</taxon>
        <taxon>Streptophyta</taxon>
        <taxon>Embryophyta</taxon>
        <taxon>Tracheophyta</taxon>
        <taxon>Spermatophyta</taxon>
        <taxon>Magnoliopsida</taxon>
        <taxon>eudicotyledons</taxon>
        <taxon>Gunneridae</taxon>
        <taxon>Pentapetalae</taxon>
        <taxon>rosids</taxon>
        <taxon>malvids</taxon>
        <taxon>Malvales</taxon>
        <taxon>Malvaceae</taxon>
        <taxon>Malvoideae</taxon>
        <taxon>Hibiscus</taxon>
    </lineage>
</organism>
<dbReference type="EMBL" id="JBBPBM010000097">
    <property type="protein sequence ID" value="KAK8508804.1"/>
    <property type="molecule type" value="Genomic_DNA"/>
</dbReference>
<proteinExistence type="predicted"/>